<name>A0A0D7CKT9_9ACTN</name>
<dbReference type="RefSeq" id="WP_030064716.1">
    <property type="nucleotide sequence ID" value="NZ_JRKI01000026.1"/>
</dbReference>
<evidence type="ECO:0000313" key="3">
    <source>
        <dbReference type="Proteomes" id="UP000032458"/>
    </source>
</evidence>
<feature type="domain" description="VOC" evidence="1">
    <location>
        <begin position="3"/>
        <end position="120"/>
    </location>
</feature>
<dbReference type="PIRSF" id="PIRSF039020">
    <property type="entry name" value="EhpR"/>
    <property type="match status" value="1"/>
</dbReference>
<evidence type="ECO:0000259" key="1">
    <source>
        <dbReference type="PROSITE" id="PS51819"/>
    </source>
</evidence>
<dbReference type="InterPro" id="IPR026275">
    <property type="entry name" value="Glyoxalase/dOase/EhpR"/>
</dbReference>
<dbReference type="EMBL" id="JRKI01000026">
    <property type="protein sequence ID" value="KIZ16793.1"/>
    <property type="molecule type" value="Genomic_DNA"/>
</dbReference>
<accession>A0A0D7CKT9</accession>
<dbReference type="Proteomes" id="UP000032458">
    <property type="component" value="Unassembled WGS sequence"/>
</dbReference>
<dbReference type="InterPro" id="IPR037523">
    <property type="entry name" value="VOC_core"/>
</dbReference>
<dbReference type="InterPro" id="IPR004360">
    <property type="entry name" value="Glyas_Fos-R_dOase_dom"/>
</dbReference>
<gene>
    <name evidence="2" type="ORF">SNA_17475</name>
</gene>
<dbReference type="AlphaFoldDB" id="A0A0D7CKT9"/>
<sequence length="121" mass="13157">MPTPNLFLIGVRDAETATAFYSDLFEIEPTFTSPHYVAFEAAPGVLFALWTGYGEHAVPSTPRTSEVGLMVPGPPEAIDEIFTNWVSKGVHVVQEPHDAVFGRTFVIADPDGNLIRVSPVD</sequence>
<reference evidence="2 3" key="1">
    <citation type="submission" date="2014-09" db="EMBL/GenBank/DDBJ databases">
        <title>Draft genome sequence of Streptomyces natalensis ATCC 27448, producer of the antifungal pimaricin.</title>
        <authorList>
            <person name="Mendes M.V."/>
            <person name="Beites T."/>
            <person name="Pires S."/>
            <person name="Santos C.L."/>
            <person name="Moradas-Ferreira P."/>
        </authorList>
    </citation>
    <scope>NUCLEOTIDE SEQUENCE [LARGE SCALE GENOMIC DNA]</scope>
    <source>
        <strain evidence="2 3">ATCC 27448</strain>
    </source>
</reference>
<organism evidence="2 3">
    <name type="scientific">Streptomyces natalensis ATCC 27448</name>
    <dbReference type="NCBI Taxonomy" id="1240678"/>
    <lineage>
        <taxon>Bacteria</taxon>
        <taxon>Bacillati</taxon>
        <taxon>Actinomycetota</taxon>
        <taxon>Actinomycetes</taxon>
        <taxon>Kitasatosporales</taxon>
        <taxon>Streptomycetaceae</taxon>
        <taxon>Streptomyces</taxon>
    </lineage>
</organism>
<proteinExistence type="predicted"/>
<dbReference type="Gene3D" id="3.30.720.110">
    <property type="match status" value="1"/>
</dbReference>
<evidence type="ECO:0000313" key="2">
    <source>
        <dbReference type="EMBL" id="KIZ16793.1"/>
    </source>
</evidence>
<keyword evidence="3" id="KW-1185">Reference proteome</keyword>
<dbReference type="SUPFAM" id="SSF54593">
    <property type="entry name" value="Glyoxalase/Bleomycin resistance protein/Dihydroxybiphenyl dioxygenase"/>
    <property type="match status" value="1"/>
</dbReference>
<dbReference type="PATRIC" id="fig|1240678.4.peg.3681"/>
<dbReference type="Gene3D" id="3.30.720.120">
    <property type="match status" value="1"/>
</dbReference>
<dbReference type="Pfam" id="PF00903">
    <property type="entry name" value="Glyoxalase"/>
    <property type="match status" value="1"/>
</dbReference>
<dbReference type="InterPro" id="IPR029068">
    <property type="entry name" value="Glyas_Bleomycin-R_OHBP_Dase"/>
</dbReference>
<dbReference type="PROSITE" id="PS51819">
    <property type="entry name" value="VOC"/>
    <property type="match status" value="1"/>
</dbReference>
<protein>
    <submittedName>
        <fullName evidence="2">Glyoxalase</fullName>
    </submittedName>
</protein>
<comment type="caution">
    <text evidence="2">The sequence shown here is derived from an EMBL/GenBank/DDBJ whole genome shotgun (WGS) entry which is preliminary data.</text>
</comment>